<dbReference type="PANTHER" id="PTHR46832:SF2">
    <property type="entry name" value="FUTALOSINE HYDROLASE"/>
    <property type="match status" value="1"/>
</dbReference>
<dbReference type="NCBIfam" id="NF006087">
    <property type="entry name" value="PRK08236.1"/>
    <property type="match status" value="1"/>
</dbReference>
<dbReference type="NCBIfam" id="TIGR03664">
    <property type="entry name" value="fut_nucase"/>
    <property type="match status" value="1"/>
</dbReference>
<dbReference type="RefSeq" id="WP_323467626.1">
    <property type="nucleotide sequence ID" value="NZ_CP144224.1"/>
</dbReference>
<comment type="catalytic activity">
    <reaction evidence="1">
        <text>futalosine + H2O = dehypoxanthine futalosine + hypoxanthine</text>
        <dbReference type="Rhea" id="RHEA:25904"/>
        <dbReference type="ChEBI" id="CHEBI:15377"/>
        <dbReference type="ChEBI" id="CHEBI:17368"/>
        <dbReference type="ChEBI" id="CHEBI:58863"/>
        <dbReference type="ChEBI" id="CHEBI:58864"/>
        <dbReference type="EC" id="3.2.2.26"/>
    </reaction>
</comment>
<dbReference type="Pfam" id="PF01048">
    <property type="entry name" value="PNP_UDP_1"/>
    <property type="match status" value="1"/>
</dbReference>
<evidence type="ECO:0000256" key="1">
    <source>
        <dbReference type="HAMAP-Rule" id="MF_00991"/>
    </source>
</evidence>
<sequence>MSDEGRILIVVSVDAEKEAVQRGIGENNKNIDILTAGVGVAKAAAATAFKLAGEKYKLVINAGIAGGFTGRAEIGTVVLAEQVICADLGAESDSGFLTIDELGFGSGVLDVDRPALLSVYKALEQTELVVNKGEVLTLSTVTGTKESTIELMERYPGALAEAMEGFGVASACALCEVPFMEMRTISNAIGPRDREAWRIKEALLSLEEASKRISEVV</sequence>
<name>A0AAJ2U4L3_ALKPS</name>
<dbReference type="GO" id="GO:0019284">
    <property type="term" value="P:L-methionine salvage from S-adenosylmethionine"/>
    <property type="evidence" value="ECO:0007669"/>
    <property type="project" value="TreeGrafter"/>
</dbReference>
<dbReference type="CDD" id="cd17766">
    <property type="entry name" value="futalosine_nucleosidase_MqnB"/>
    <property type="match status" value="1"/>
</dbReference>
<dbReference type="GO" id="GO:0009234">
    <property type="term" value="P:menaquinone biosynthetic process"/>
    <property type="evidence" value="ECO:0007669"/>
    <property type="project" value="UniProtKB-UniRule"/>
</dbReference>
<comment type="pathway">
    <text evidence="1">Quinol/quinone metabolism; menaquinone biosynthesis.</text>
</comment>
<dbReference type="EC" id="3.2.2.26" evidence="1 2"/>
<reference evidence="4" key="1">
    <citation type="submission" date="2023-10" db="EMBL/GenBank/DDBJ databases">
        <title>Screening of Alkalihalophilus pseudofirmusBZ-TG-HK211 and Its Alleviation of Salt Stress on Rapeseed Growth.</title>
        <authorList>
            <person name="Zhao B."/>
            <person name="Guo T."/>
        </authorList>
    </citation>
    <scope>NUCLEOTIDE SEQUENCE</scope>
    <source>
        <strain evidence="4">BZ-TG-HK211</strain>
    </source>
</reference>
<dbReference type="GO" id="GO:0008782">
    <property type="term" value="F:adenosylhomocysteine nucleosidase activity"/>
    <property type="evidence" value="ECO:0007669"/>
    <property type="project" value="TreeGrafter"/>
</dbReference>
<dbReference type="InterPro" id="IPR035994">
    <property type="entry name" value="Nucleoside_phosphorylase_sf"/>
</dbReference>
<dbReference type="SUPFAM" id="SSF53167">
    <property type="entry name" value="Purine and uridine phosphorylases"/>
    <property type="match status" value="1"/>
</dbReference>
<feature type="domain" description="Nucleoside phosphorylase" evidence="3">
    <location>
        <begin position="28"/>
        <end position="217"/>
    </location>
</feature>
<dbReference type="AlphaFoldDB" id="A0AAJ2U4L3"/>
<keyword evidence="1 4" id="KW-0378">Hydrolase</keyword>
<keyword evidence="4" id="KW-0326">Glycosidase</keyword>
<dbReference type="Proteomes" id="UP001285636">
    <property type="component" value="Unassembled WGS sequence"/>
</dbReference>
<protein>
    <recommendedName>
        <fullName evidence="1 2">Futalosine hydrolase</fullName>
        <shortName evidence="1">FL hydrolase</shortName>
        <ecNumber evidence="1 2">3.2.2.26</ecNumber>
    </recommendedName>
    <alternativeName>
        <fullName evidence="1">Futalosine nucleosidase</fullName>
    </alternativeName>
    <alternativeName>
        <fullName evidence="1">Menaquinone biosynthetic enzyme MqnB</fullName>
    </alternativeName>
</protein>
<dbReference type="GO" id="GO:0005829">
    <property type="term" value="C:cytosol"/>
    <property type="evidence" value="ECO:0007669"/>
    <property type="project" value="TreeGrafter"/>
</dbReference>
<evidence type="ECO:0000259" key="3">
    <source>
        <dbReference type="Pfam" id="PF01048"/>
    </source>
</evidence>
<dbReference type="GO" id="GO:0009116">
    <property type="term" value="P:nucleoside metabolic process"/>
    <property type="evidence" value="ECO:0007669"/>
    <property type="project" value="InterPro"/>
</dbReference>
<comment type="function">
    <text evidence="1">Catalyzes the hydrolysis of futalosine (FL) to dehypoxanthine futalosine (DHFL) and hypoxanthine, a step in the biosynthesis of menaquinone (MK, vitamin K2).</text>
</comment>
<evidence type="ECO:0000313" key="4">
    <source>
        <dbReference type="EMBL" id="MDV2887191.1"/>
    </source>
</evidence>
<comment type="caution">
    <text evidence="4">The sequence shown here is derived from an EMBL/GenBank/DDBJ whole genome shotgun (WGS) entry which is preliminary data.</text>
</comment>
<dbReference type="GO" id="GO:0008930">
    <property type="term" value="F:methylthioadenosine nucleosidase activity"/>
    <property type="evidence" value="ECO:0007669"/>
    <property type="project" value="TreeGrafter"/>
</dbReference>
<accession>A0AAJ2U4L3</accession>
<dbReference type="PANTHER" id="PTHR46832">
    <property type="entry name" value="5'-METHYLTHIOADENOSINE/S-ADENOSYLHOMOCYSTEINE NUCLEOSIDASE"/>
    <property type="match status" value="1"/>
</dbReference>
<dbReference type="InterPro" id="IPR019963">
    <property type="entry name" value="FL_hydrolase_MqnB"/>
</dbReference>
<organism evidence="4 5">
    <name type="scientific">Alkalihalophilus pseudofirmus</name>
    <name type="common">Bacillus pseudofirmus</name>
    <dbReference type="NCBI Taxonomy" id="79885"/>
    <lineage>
        <taxon>Bacteria</taxon>
        <taxon>Bacillati</taxon>
        <taxon>Bacillota</taxon>
        <taxon>Bacilli</taxon>
        <taxon>Bacillales</taxon>
        <taxon>Bacillaceae</taxon>
        <taxon>Alkalihalophilus</taxon>
    </lineage>
</organism>
<gene>
    <name evidence="1" type="primary">mqnB</name>
    <name evidence="4" type="ORF">RYX45_18560</name>
</gene>
<dbReference type="Gene3D" id="3.40.50.1580">
    <property type="entry name" value="Nucleoside phosphorylase domain"/>
    <property type="match status" value="1"/>
</dbReference>
<dbReference type="InterPro" id="IPR000845">
    <property type="entry name" value="Nucleoside_phosphorylase_d"/>
</dbReference>
<keyword evidence="1" id="KW-0474">Menaquinone biosynthesis</keyword>
<comment type="similarity">
    <text evidence="1">Belongs to the PNP/UDP phosphorylase family. Futalosine hydrolase subfamily.</text>
</comment>
<evidence type="ECO:0000256" key="2">
    <source>
        <dbReference type="NCBIfam" id="TIGR03664"/>
    </source>
</evidence>
<proteinExistence type="inferred from homology"/>
<dbReference type="EMBL" id="JAWJAY010000008">
    <property type="protein sequence ID" value="MDV2887191.1"/>
    <property type="molecule type" value="Genomic_DNA"/>
</dbReference>
<evidence type="ECO:0000313" key="5">
    <source>
        <dbReference type="Proteomes" id="UP001285636"/>
    </source>
</evidence>
<dbReference type="HAMAP" id="MF_00991">
    <property type="entry name" value="MqnB"/>
    <property type="match status" value="1"/>
</dbReference>